<evidence type="ECO:0000313" key="1">
    <source>
        <dbReference type="EMBL" id="MBK0402765.1"/>
    </source>
</evidence>
<protein>
    <recommendedName>
        <fullName evidence="3">Lipoprotein</fullName>
    </recommendedName>
</protein>
<name>A0ABS1C092_9BACT</name>
<dbReference type="PROSITE" id="PS51257">
    <property type="entry name" value="PROKAR_LIPOPROTEIN"/>
    <property type="match status" value="1"/>
</dbReference>
<accession>A0ABS1C092</accession>
<reference evidence="1 2" key="1">
    <citation type="submission" date="2020-12" db="EMBL/GenBank/DDBJ databases">
        <title>Bacterial novel species Adhaeribacter sp. BT258 isolated from soil.</title>
        <authorList>
            <person name="Jung H.-Y."/>
        </authorList>
    </citation>
    <scope>NUCLEOTIDE SEQUENCE [LARGE SCALE GENOMIC DNA]</scope>
    <source>
        <strain evidence="1 2">BT258</strain>
    </source>
</reference>
<sequence length="155" mass="17196">MKKLLFLPVAVIMLLSGCEKRIDQVKPASTTEQSSNLKAGLCPTYLSIDGINGMAFLSEVVNCPVYTCDGYETLYYTYTSNSPVHSSNTSSNLYAADVNAIRIKSNDVANQYMPKGCSGVIIPRYRYLSKFDNSTHQLDIYVIVDYYCCVPGQID</sequence>
<evidence type="ECO:0008006" key="3">
    <source>
        <dbReference type="Google" id="ProtNLM"/>
    </source>
</evidence>
<dbReference type="Proteomes" id="UP000644147">
    <property type="component" value="Unassembled WGS sequence"/>
</dbReference>
<dbReference type="RefSeq" id="WP_200505524.1">
    <property type="nucleotide sequence ID" value="NZ_JAEHFX010000003.1"/>
</dbReference>
<keyword evidence="2" id="KW-1185">Reference proteome</keyword>
<organism evidence="1 2">
    <name type="scientific">Adhaeribacter terrigena</name>
    <dbReference type="NCBI Taxonomy" id="2793070"/>
    <lineage>
        <taxon>Bacteria</taxon>
        <taxon>Pseudomonadati</taxon>
        <taxon>Bacteroidota</taxon>
        <taxon>Cytophagia</taxon>
        <taxon>Cytophagales</taxon>
        <taxon>Hymenobacteraceae</taxon>
        <taxon>Adhaeribacter</taxon>
    </lineage>
</organism>
<evidence type="ECO:0000313" key="2">
    <source>
        <dbReference type="Proteomes" id="UP000644147"/>
    </source>
</evidence>
<dbReference type="EMBL" id="JAEHFX010000003">
    <property type="protein sequence ID" value="MBK0402765.1"/>
    <property type="molecule type" value="Genomic_DNA"/>
</dbReference>
<comment type="caution">
    <text evidence="1">The sequence shown here is derived from an EMBL/GenBank/DDBJ whole genome shotgun (WGS) entry which is preliminary data.</text>
</comment>
<gene>
    <name evidence="1" type="ORF">I5M27_07190</name>
</gene>
<proteinExistence type="predicted"/>